<organism evidence="4 5">
    <name type="scientific">Candidatus Thiodictyon syntrophicum</name>
    <dbReference type="NCBI Taxonomy" id="1166950"/>
    <lineage>
        <taxon>Bacteria</taxon>
        <taxon>Pseudomonadati</taxon>
        <taxon>Pseudomonadota</taxon>
        <taxon>Gammaproteobacteria</taxon>
        <taxon>Chromatiales</taxon>
        <taxon>Chromatiaceae</taxon>
        <taxon>Thiodictyon</taxon>
    </lineage>
</organism>
<keyword evidence="5" id="KW-1185">Reference proteome</keyword>
<dbReference type="PRINTS" id="PR01415">
    <property type="entry name" value="ANKYRIN"/>
</dbReference>
<evidence type="ECO:0000256" key="1">
    <source>
        <dbReference type="ARBA" id="ARBA00022737"/>
    </source>
</evidence>
<dbReference type="InterPro" id="IPR036770">
    <property type="entry name" value="Ankyrin_rpt-contain_sf"/>
</dbReference>
<geneLocation type="plasmid" evidence="5">
    <name>pts485</name>
</geneLocation>
<dbReference type="InterPro" id="IPR002110">
    <property type="entry name" value="Ankyrin_rpt"/>
</dbReference>
<feature type="repeat" description="ANK" evidence="3">
    <location>
        <begin position="73"/>
        <end position="105"/>
    </location>
</feature>
<evidence type="ECO:0000313" key="4">
    <source>
        <dbReference type="EMBL" id="AUB85538.1"/>
    </source>
</evidence>
<dbReference type="SMART" id="SM00248">
    <property type="entry name" value="ANK"/>
    <property type="match status" value="2"/>
</dbReference>
<dbReference type="KEGG" id="tsy:THSYN_32000"/>
<sequence length="173" mass="18639">MSRLAVAIVMFPLPSCCRYWEIDKCLDRGGRWNQERQMCEMAETELGKLLELYGDLPEFVEVPALDVKTIGNFGDTPLHVAAARGVLAEVQVLLASGADVNAVGELGNSPLHEAAGQDNFGAAEVLLKAGANVGIRNDFGESPMDIAQASGRAGLSDLFEQYVKSQRSRSETP</sequence>
<dbReference type="Gene3D" id="1.25.40.20">
    <property type="entry name" value="Ankyrin repeat-containing domain"/>
    <property type="match status" value="1"/>
</dbReference>
<dbReference type="PROSITE" id="PS50297">
    <property type="entry name" value="ANK_REP_REGION"/>
    <property type="match status" value="2"/>
</dbReference>
<dbReference type="PROSITE" id="PS50088">
    <property type="entry name" value="ANK_REPEAT"/>
    <property type="match status" value="2"/>
</dbReference>
<dbReference type="Proteomes" id="UP000232638">
    <property type="component" value="Plasmid pTs485"/>
</dbReference>
<accession>A0A2K8UJ10</accession>
<dbReference type="SUPFAM" id="SSF48403">
    <property type="entry name" value="Ankyrin repeat"/>
    <property type="match status" value="1"/>
</dbReference>
<keyword evidence="1" id="KW-0677">Repeat</keyword>
<reference evidence="4 5" key="1">
    <citation type="submission" date="2017-03" db="EMBL/GenBank/DDBJ databases">
        <title>Complete genome sequence of Candidatus 'Thiodictyon syntrophicum' sp. nov. strain Cad16T, a photolithoautotroph purple sulfur bacterium isolated from an alpine meromictic lake.</title>
        <authorList>
            <person name="Luedin S.M."/>
            <person name="Pothier J.F."/>
            <person name="Danza F."/>
            <person name="Storelli N."/>
            <person name="Wittwer M."/>
            <person name="Tonolla M."/>
        </authorList>
    </citation>
    <scope>NUCLEOTIDE SEQUENCE [LARGE SCALE GENOMIC DNA]</scope>
    <source>
        <strain evidence="4 5">Cad16T</strain>
        <plasmid evidence="5">Plasmid pts485</plasmid>
    </source>
</reference>
<evidence type="ECO:0000256" key="3">
    <source>
        <dbReference type="PROSITE-ProRule" id="PRU00023"/>
    </source>
</evidence>
<keyword evidence="2 3" id="KW-0040">ANK repeat</keyword>
<dbReference type="PANTHER" id="PTHR24171">
    <property type="entry name" value="ANKYRIN REPEAT DOMAIN-CONTAINING PROTEIN 39-RELATED"/>
    <property type="match status" value="1"/>
</dbReference>
<name>A0A2K8UJ10_9GAMM</name>
<evidence type="ECO:0000313" key="5">
    <source>
        <dbReference type="Proteomes" id="UP000232638"/>
    </source>
</evidence>
<keyword evidence="4" id="KW-0614">Plasmid</keyword>
<dbReference type="Pfam" id="PF12796">
    <property type="entry name" value="Ank_2"/>
    <property type="match status" value="1"/>
</dbReference>
<dbReference type="EMBL" id="CP020372">
    <property type="protein sequence ID" value="AUB85538.1"/>
    <property type="molecule type" value="Genomic_DNA"/>
</dbReference>
<dbReference type="AlphaFoldDB" id="A0A2K8UJ10"/>
<evidence type="ECO:0000256" key="2">
    <source>
        <dbReference type="ARBA" id="ARBA00023043"/>
    </source>
</evidence>
<gene>
    <name evidence="4" type="ORF">THSYN_32000</name>
</gene>
<protein>
    <submittedName>
        <fullName evidence="4">Uncharacterized protein</fullName>
    </submittedName>
</protein>
<proteinExistence type="predicted"/>
<feature type="repeat" description="ANK" evidence="3">
    <location>
        <begin position="106"/>
        <end position="138"/>
    </location>
</feature>